<evidence type="ECO:0000313" key="2">
    <source>
        <dbReference type="Proteomes" id="UP000831701"/>
    </source>
</evidence>
<protein>
    <submittedName>
        <fullName evidence="1">Uncharacterized protein</fullName>
    </submittedName>
</protein>
<keyword evidence="2" id="KW-1185">Reference proteome</keyword>
<proteinExistence type="predicted"/>
<organism evidence="1 2">
    <name type="scientific">Scortum barcoo</name>
    <name type="common">barcoo grunter</name>
    <dbReference type="NCBI Taxonomy" id="214431"/>
    <lineage>
        <taxon>Eukaryota</taxon>
        <taxon>Metazoa</taxon>
        <taxon>Chordata</taxon>
        <taxon>Craniata</taxon>
        <taxon>Vertebrata</taxon>
        <taxon>Euteleostomi</taxon>
        <taxon>Actinopterygii</taxon>
        <taxon>Neopterygii</taxon>
        <taxon>Teleostei</taxon>
        <taxon>Neoteleostei</taxon>
        <taxon>Acanthomorphata</taxon>
        <taxon>Eupercaria</taxon>
        <taxon>Centrarchiformes</taxon>
        <taxon>Terapontoidei</taxon>
        <taxon>Terapontidae</taxon>
        <taxon>Scortum</taxon>
    </lineage>
</organism>
<name>A0ACB8W7G4_9TELE</name>
<gene>
    <name evidence="1" type="ORF">L3Q82_001240</name>
</gene>
<sequence>MEKVMNDLTNRSKHKALLNDGGDNWEPQTGKEEQMVDGTGMGAMGGVTDMEEEDIREPTLADLAGFFGHIFAI</sequence>
<evidence type="ECO:0000313" key="1">
    <source>
        <dbReference type="EMBL" id="KAI3363610.1"/>
    </source>
</evidence>
<dbReference type="EMBL" id="CM041543">
    <property type="protein sequence ID" value="KAI3363610.1"/>
    <property type="molecule type" value="Genomic_DNA"/>
</dbReference>
<reference evidence="1" key="1">
    <citation type="submission" date="2022-04" db="EMBL/GenBank/DDBJ databases">
        <title>Jade perch genome.</title>
        <authorList>
            <person name="Chao B."/>
        </authorList>
    </citation>
    <scope>NUCLEOTIDE SEQUENCE</scope>
    <source>
        <strain evidence="1">CB-2022</strain>
    </source>
</reference>
<comment type="caution">
    <text evidence="1">The sequence shown here is derived from an EMBL/GenBank/DDBJ whole genome shotgun (WGS) entry which is preliminary data.</text>
</comment>
<dbReference type="Proteomes" id="UP000831701">
    <property type="component" value="Chromosome 13"/>
</dbReference>
<accession>A0ACB8W7G4</accession>